<feature type="region of interest" description="Disordered" evidence="1">
    <location>
        <begin position="620"/>
        <end position="683"/>
    </location>
</feature>
<evidence type="ECO:0000313" key="4">
    <source>
        <dbReference type="Proteomes" id="UP000006727"/>
    </source>
</evidence>
<keyword evidence="4" id="KW-1185">Reference proteome</keyword>
<dbReference type="EnsemblPlants" id="Pp3c23_6240V3.1">
    <property type="protein sequence ID" value="Pp3c23_6240V3.1"/>
    <property type="gene ID" value="Pp3c23_6240"/>
</dbReference>
<reference evidence="3" key="3">
    <citation type="submission" date="2020-12" db="UniProtKB">
        <authorList>
            <consortium name="EnsemblPlants"/>
        </authorList>
    </citation>
    <scope>IDENTIFICATION</scope>
</reference>
<dbReference type="AlphaFoldDB" id="A0A2K1II81"/>
<feature type="region of interest" description="Disordered" evidence="1">
    <location>
        <begin position="483"/>
        <end position="603"/>
    </location>
</feature>
<evidence type="ECO:0000256" key="1">
    <source>
        <dbReference type="SAM" id="MobiDB-lite"/>
    </source>
</evidence>
<feature type="compositionally biased region" description="Polar residues" evidence="1">
    <location>
        <begin position="55"/>
        <end position="70"/>
    </location>
</feature>
<feature type="region of interest" description="Disordered" evidence="1">
    <location>
        <begin position="55"/>
        <end position="74"/>
    </location>
</feature>
<evidence type="ECO:0000313" key="3">
    <source>
        <dbReference type="EnsemblPlants" id="Pp3c23_6240V3.1"/>
    </source>
</evidence>
<dbReference type="EnsemblPlants" id="Pp3c23_6240V3.3">
    <property type="protein sequence ID" value="Pp3c23_6240V3.3"/>
    <property type="gene ID" value="Pp3c23_6240"/>
</dbReference>
<sequence>MASFTAEDDLLQIPATSPCRRDYQLRSRCDTSRPQSPWRPRSTTSIEGVSVLNLSESNSPAFDGSNSESESLPAALQGLERPYCSDPIIGSPSTISSYVGGPRECKGIELLSRKPAVACSFREEEEEASEEEEEDEELDEVRNVPYTSYLSGRDDSNMPPSMSLGSILAMQTSKIKTRNNVNGNLGVNNEKSQSARRFKNGAFYDSDECVDALNRTIEMRKEGCGLNVATHAGASKNRSSGFTVRGASTDGKNKSSDCELPRVTNPFKWEDAPFATRKNLKKPHLRTSSSSSTRSRVNVPKVESMQNNSPDRFCGWSENKTGKVESDRSVKVAEISNINLVPQAAAKRVESLPVASAKAAREEVACSAVPFKWEEAPGKPRLEQKDNTEAIPALQLPPRLAKRNNLRKNSPTSRSLSMSVAPADRTRSSSHNFSASAPDMSSVDKISHNLKKDSQSPSQPSSGTDKSRSTLAAAFCSDPLEKTAKPNEFFSDSQPEPVSQFGSPQYQNADFTSDKSNAWNSVRSPTSTLCGPGSDSLSTPSSCSSKTSLKSPTTVSLSSIMLSGETPEPWSNRDHASPTSRHSSIRQLEYQESSCSGSVGGREEVEISHGGTLLNLSRIVSRRSSSSKPLVSPNSGRDVSISRSVDSNGYSSYGEDHLDSQDSGFSLPPPFKPEEQSEPPTRLPYKMPSTPAQDVAVKTECASAARAAPDLSNCLGFPIFRSKGARSGLLSTQCLWVENPSWDLPNEPSSSTEDGFRSPAYKATLELLSPPPNLLLKKSRSRSLKLWSLNSRPRHQHFFEAICSSLKQSLNMYTMGSATKGQSIVHRDEFAKRHQSIK</sequence>
<feature type="compositionally biased region" description="Low complexity" evidence="1">
    <location>
        <begin position="534"/>
        <end position="559"/>
    </location>
</feature>
<dbReference type="RefSeq" id="XP_024361598.1">
    <property type="nucleotide sequence ID" value="XM_024505830.2"/>
</dbReference>
<proteinExistence type="predicted"/>
<feature type="compositionally biased region" description="Polar residues" evidence="1">
    <location>
        <begin position="490"/>
        <end position="529"/>
    </location>
</feature>
<dbReference type="PANTHER" id="PTHR33257:SF4">
    <property type="entry name" value="EXPRESSED PROTEIN"/>
    <property type="match status" value="1"/>
</dbReference>
<dbReference type="PaxDb" id="3218-PP1S10_377V6.1"/>
<dbReference type="Gramene" id="Pp3c23_6240V3.1">
    <property type="protein sequence ID" value="Pp3c23_6240V3.1"/>
    <property type="gene ID" value="Pp3c23_6240"/>
</dbReference>
<feature type="compositionally biased region" description="Basic and acidic residues" evidence="1">
    <location>
        <begin position="377"/>
        <end position="388"/>
    </location>
</feature>
<evidence type="ECO:0000313" key="2">
    <source>
        <dbReference type="EMBL" id="PNR28985.1"/>
    </source>
</evidence>
<dbReference type="EnsemblPlants" id="Pp3c23_6240V3.2">
    <property type="protein sequence ID" value="Pp3c23_6240V3.2"/>
    <property type="gene ID" value="Pp3c23_6240"/>
</dbReference>
<dbReference type="Gramene" id="Pp3c23_6240V3.2">
    <property type="protein sequence ID" value="Pp3c23_6240V3.2"/>
    <property type="gene ID" value="Pp3c23_6240"/>
</dbReference>
<dbReference type="Proteomes" id="UP000006727">
    <property type="component" value="Chromosome 23"/>
</dbReference>
<gene>
    <name evidence="3" type="primary">LOC112275478</name>
    <name evidence="2" type="ORF">PHYPA_027677</name>
</gene>
<dbReference type="Gramene" id="Pp3c23_6240V3.3">
    <property type="protein sequence ID" value="Pp3c23_6240V3.3"/>
    <property type="gene ID" value="Pp3c23_6240"/>
</dbReference>
<dbReference type="OrthoDB" id="1934555at2759"/>
<feature type="compositionally biased region" description="Low complexity" evidence="1">
    <location>
        <begin position="620"/>
        <end position="635"/>
    </location>
</feature>
<feature type="compositionally biased region" description="Polar residues" evidence="1">
    <location>
        <begin position="641"/>
        <end position="651"/>
    </location>
</feature>
<accession>A0A2K1II81</accession>
<dbReference type="PANTHER" id="PTHR33257">
    <property type="entry name" value="OS05G0165500 PROTEIN"/>
    <property type="match status" value="1"/>
</dbReference>
<dbReference type="EMBL" id="ABEU02000023">
    <property type="protein sequence ID" value="PNR28985.1"/>
    <property type="molecule type" value="Genomic_DNA"/>
</dbReference>
<feature type="region of interest" description="Disordered" evidence="1">
    <location>
        <begin position="377"/>
        <end position="469"/>
    </location>
</feature>
<organism evidence="2">
    <name type="scientific">Physcomitrium patens</name>
    <name type="common">Spreading-leaved earth moss</name>
    <name type="synonym">Physcomitrella patens</name>
    <dbReference type="NCBI Taxonomy" id="3218"/>
    <lineage>
        <taxon>Eukaryota</taxon>
        <taxon>Viridiplantae</taxon>
        <taxon>Streptophyta</taxon>
        <taxon>Embryophyta</taxon>
        <taxon>Bryophyta</taxon>
        <taxon>Bryophytina</taxon>
        <taxon>Bryopsida</taxon>
        <taxon>Funariidae</taxon>
        <taxon>Funariales</taxon>
        <taxon>Funariaceae</taxon>
        <taxon>Physcomitrium</taxon>
    </lineage>
</organism>
<feature type="compositionally biased region" description="Basic and acidic residues" evidence="1">
    <location>
        <begin position="445"/>
        <end position="454"/>
    </location>
</feature>
<reference evidence="2 4" key="1">
    <citation type="journal article" date="2008" name="Science">
        <title>The Physcomitrella genome reveals evolutionary insights into the conquest of land by plants.</title>
        <authorList>
            <person name="Rensing S."/>
            <person name="Lang D."/>
            <person name="Zimmer A."/>
            <person name="Terry A."/>
            <person name="Salamov A."/>
            <person name="Shapiro H."/>
            <person name="Nishiyama T."/>
            <person name="Perroud P.-F."/>
            <person name="Lindquist E."/>
            <person name="Kamisugi Y."/>
            <person name="Tanahashi T."/>
            <person name="Sakakibara K."/>
            <person name="Fujita T."/>
            <person name="Oishi K."/>
            <person name="Shin-I T."/>
            <person name="Kuroki Y."/>
            <person name="Toyoda A."/>
            <person name="Suzuki Y."/>
            <person name="Hashimoto A."/>
            <person name="Yamaguchi K."/>
            <person name="Sugano A."/>
            <person name="Kohara Y."/>
            <person name="Fujiyama A."/>
            <person name="Anterola A."/>
            <person name="Aoki S."/>
            <person name="Ashton N."/>
            <person name="Barbazuk W.B."/>
            <person name="Barker E."/>
            <person name="Bennetzen J."/>
            <person name="Bezanilla M."/>
            <person name="Blankenship R."/>
            <person name="Cho S.H."/>
            <person name="Dutcher S."/>
            <person name="Estelle M."/>
            <person name="Fawcett J.A."/>
            <person name="Gundlach H."/>
            <person name="Hanada K."/>
            <person name="Heyl A."/>
            <person name="Hicks K.A."/>
            <person name="Hugh J."/>
            <person name="Lohr M."/>
            <person name="Mayer K."/>
            <person name="Melkozernov A."/>
            <person name="Murata T."/>
            <person name="Nelson D."/>
            <person name="Pils B."/>
            <person name="Prigge M."/>
            <person name="Reiss B."/>
            <person name="Renner T."/>
            <person name="Rombauts S."/>
            <person name="Rushton P."/>
            <person name="Sanderfoot A."/>
            <person name="Schween G."/>
            <person name="Shiu S.-H."/>
            <person name="Stueber K."/>
            <person name="Theodoulou F.L."/>
            <person name="Tu H."/>
            <person name="Van de Peer Y."/>
            <person name="Verrier P.J."/>
            <person name="Waters E."/>
            <person name="Wood A."/>
            <person name="Yang L."/>
            <person name="Cove D."/>
            <person name="Cuming A."/>
            <person name="Hasebe M."/>
            <person name="Lucas S."/>
            <person name="Mishler D.B."/>
            <person name="Reski R."/>
            <person name="Grigoriev I."/>
            <person name="Quatrano R.S."/>
            <person name="Boore J.L."/>
        </authorList>
    </citation>
    <scope>NUCLEOTIDE SEQUENCE [LARGE SCALE GENOMIC DNA]</scope>
    <source>
        <strain evidence="3 4">cv. Gransden 2004</strain>
    </source>
</reference>
<reference evidence="2 4" key="2">
    <citation type="journal article" date="2018" name="Plant J.">
        <title>The Physcomitrella patens chromosome-scale assembly reveals moss genome structure and evolution.</title>
        <authorList>
            <person name="Lang D."/>
            <person name="Ullrich K.K."/>
            <person name="Murat F."/>
            <person name="Fuchs J."/>
            <person name="Jenkins J."/>
            <person name="Haas F.B."/>
            <person name="Piednoel M."/>
            <person name="Gundlach H."/>
            <person name="Van Bel M."/>
            <person name="Meyberg R."/>
            <person name="Vives C."/>
            <person name="Morata J."/>
            <person name="Symeonidi A."/>
            <person name="Hiss M."/>
            <person name="Muchero W."/>
            <person name="Kamisugi Y."/>
            <person name="Saleh O."/>
            <person name="Blanc G."/>
            <person name="Decker E.L."/>
            <person name="van Gessel N."/>
            <person name="Grimwood J."/>
            <person name="Hayes R.D."/>
            <person name="Graham S.W."/>
            <person name="Gunter L.E."/>
            <person name="McDaniel S.F."/>
            <person name="Hoernstein S.N.W."/>
            <person name="Larsson A."/>
            <person name="Li F.W."/>
            <person name="Perroud P.F."/>
            <person name="Phillips J."/>
            <person name="Ranjan P."/>
            <person name="Rokshar D.S."/>
            <person name="Rothfels C.J."/>
            <person name="Schneider L."/>
            <person name="Shu S."/>
            <person name="Stevenson D.W."/>
            <person name="Thummler F."/>
            <person name="Tillich M."/>
            <person name="Villarreal Aguilar J.C."/>
            <person name="Widiez T."/>
            <person name="Wong G.K."/>
            <person name="Wymore A."/>
            <person name="Zhang Y."/>
            <person name="Zimmer A.D."/>
            <person name="Quatrano R.S."/>
            <person name="Mayer K.F.X."/>
            <person name="Goodstein D."/>
            <person name="Casacuberta J.M."/>
            <person name="Vandepoele K."/>
            <person name="Reski R."/>
            <person name="Cuming A.C."/>
            <person name="Tuskan G.A."/>
            <person name="Maumus F."/>
            <person name="Salse J."/>
            <person name="Schmutz J."/>
            <person name="Rensing S.A."/>
        </authorList>
    </citation>
    <scope>NUCLEOTIDE SEQUENCE [LARGE SCALE GENOMIC DNA]</scope>
    <source>
        <strain evidence="3 4">cv. Gransden 2004</strain>
    </source>
</reference>
<feature type="compositionally biased region" description="Polar residues" evidence="1">
    <location>
        <begin position="407"/>
        <end position="418"/>
    </location>
</feature>
<feature type="region of interest" description="Disordered" evidence="1">
    <location>
        <begin position="236"/>
        <end position="259"/>
    </location>
</feature>
<dbReference type="KEGG" id="ppp:112275478"/>
<protein>
    <submittedName>
        <fullName evidence="2 3">Uncharacterized protein</fullName>
    </submittedName>
</protein>
<dbReference type="GeneID" id="112275478"/>
<feature type="compositionally biased region" description="Polar residues" evidence="1">
    <location>
        <begin position="577"/>
        <end position="597"/>
    </location>
</feature>
<name>A0A2K1II81_PHYPA</name>
<feature type="region of interest" description="Disordered" evidence="1">
    <location>
        <begin position="122"/>
        <end position="161"/>
    </location>
</feature>
<feature type="region of interest" description="Disordered" evidence="1">
    <location>
        <begin position="24"/>
        <end position="45"/>
    </location>
</feature>
<feature type="compositionally biased region" description="Acidic residues" evidence="1">
    <location>
        <begin position="123"/>
        <end position="139"/>
    </location>
</feature>